<dbReference type="PANTHER" id="PTHR32196">
    <property type="entry name" value="ABC TRANSPORTER PERMEASE PROTEIN YPHD-RELATED-RELATED"/>
    <property type="match status" value="1"/>
</dbReference>
<keyword evidence="2" id="KW-1003">Cell membrane</keyword>
<keyword evidence="3 6" id="KW-0812">Transmembrane</keyword>
<feature type="transmembrane region" description="Helical" evidence="6">
    <location>
        <begin position="214"/>
        <end position="244"/>
    </location>
</feature>
<proteinExistence type="predicted"/>
<feature type="transmembrane region" description="Helical" evidence="6">
    <location>
        <begin position="55"/>
        <end position="74"/>
    </location>
</feature>
<evidence type="ECO:0000256" key="6">
    <source>
        <dbReference type="SAM" id="Phobius"/>
    </source>
</evidence>
<dbReference type="Pfam" id="PF02653">
    <property type="entry name" value="BPD_transp_2"/>
    <property type="match status" value="1"/>
</dbReference>
<sequence length="328" mass="34383">MQSATTVRRASEPFLLDQLRAYGPILGMILILVVFAILKPAFLSVANIGNVLHQSSILIIMSFGLAVVMAMRGVDLSIAQIADAAGLLAAVLLLHGQPLWIVFTLPIAFGLFAGLVNGLLVAYAGVPAIIGTLGMMFVIRSGELLMTNGAEPQILFTLPRGLTRNFFFVGQGSIGPFSALVLLGVVVFIAMMVVTRLTTFARRARAVGGNARAAYLAGINIRAVFAGGFVLAGLLASIAGVALVSRTSIAVPRGAEPYLLDAFAAVYLGTLLSRRGDITIWGTLLGGLFITFLSNGLTLLGLGAPYRFALNGGFILLAMAIGALKRNH</sequence>
<keyword evidence="8" id="KW-1185">Reference proteome</keyword>
<evidence type="ECO:0000313" key="7">
    <source>
        <dbReference type="EMBL" id="MFC5514245.1"/>
    </source>
</evidence>
<dbReference type="Proteomes" id="UP001596150">
    <property type="component" value="Unassembled WGS sequence"/>
</dbReference>
<feature type="transmembrane region" description="Helical" evidence="6">
    <location>
        <begin position="306"/>
        <end position="324"/>
    </location>
</feature>
<evidence type="ECO:0000313" key="8">
    <source>
        <dbReference type="Proteomes" id="UP001596150"/>
    </source>
</evidence>
<feature type="transmembrane region" description="Helical" evidence="6">
    <location>
        <begin position="278"/>
        <end position="300"/>
    </location>
</feature>
<keyword evidence="4 6" id="KW-1133">Transmembrane helix</keyword>
<evidence type="ECO:0000256" key="3">
    <source>
        <dbReference type="ARBA" id="ARBA00022692"/>
    </source>
</evidence>
<protein>
    <submittedName>
        <fullName evidence="7">ABC transporter permease</fullName>
    </submittedName>
</protein>
<dbReference type="CDD" id="cd06579">
    <property type="entry name" value="TM_PBP1_transp_AraH_like"/>
    <property type="match status" value="1"/>
</dbReference>
<feature type="transmembrane region" description="Helical" evidence="6">
    <location>
        <begin position="119"/>
        <end position="139"/>
    </location>
</feature>
<comment type="caution">
    <text evidence="7">The sequence shown here is derived from an EMBL/GenBank/DDBJ whole genome shotgun (WGS) entry which is preliminary data.</text>
</comment>
<dbReference type="InterPro" id="IPR001851">
    <property type="entry name" value="ABC_transp_permease"/>
</dbReference>
<evidence type="ECO:0000256" key="4">
    <source>
        <dbReference type="ARBA" id="ARBA00022989"/>
    </source>
</evidence>
<reference evidence="8" key="1">
    <citation type="journal article" date="2019" name="Int. J. Syst. Evol. Microbiol.">
        <title>The Global Catalogue of Microorganisms (GCM) 10K type strain sequencing project: providing services to taxonomists for standard genome sequencing and annotation.</title>
        <authorList>
            <consortium name="The Broad Institute Genomics Platform"/>
            <consortium name="The Broad Institute Genome Sequencing Center for Infectious Disease"/>
            <person name="Wu L."/>
            <person name="Ma J."/>
        </authorList>
    </citation>
    <scope>NUCLEOTIDE SEQUENCE [LARGE SCALE GENOMIC DNA]</scope>
    <source>
        <strain evidence="8">KACC 12633</strain>
    </source>
</reference>
<dbReference type="EMBL" id="JBHSML010000001">
    <property type="protein sequence ID" value="MFC5514245.1"/>
    <property type="molecule type" value="Genomic_DNA"/>
</dbReference>
<accession>A0ABW0PP44</accession>
<evidence type="ECO:0000256" key="1">
    <source>
        <dbReference type="ARBA" id="ARBA00004651"/>
    </source>
</evidence>
<dbReference type="RefSeq" id="WP_266344866.1">
    <property type="nucleotide sequence ID" value="NZ_JAPKNH010000006.1"/>
</dbReference>
<feature type="transmembrane region" description="Helical" evidence="6">
    <location>
        <begin position="86"/>
        <end position="113"/>
    </location>
</feature>
<keyword evidence="5 6" id="KW-0472">Membrane</keyword>
<feature type="transmembrane region" description="Helical" evidence="6">
    <location>
        <begin position="174"/>
        <end position="194"/>
    </location>
</feature>
<comment type="subcellular location">
    <subcellularLocation>
        <location evidence="1">Cell membrane</location>
        <topology evidence="1">Multi-pass membrane protein</topology>
    </subcellularLocation>
</comment>
<name>A0ABW0PP44_9HYPH</name>
<evidence type="ECO:0000256" key="2">
    <source>
        <dbReference type="ARBA" id="ARBA00022475"/>
    </source>
</evidence>
<feature type="transmembrane region" description="Helical" evidence="6">
    <location>
        <begin position="21"/>
        <end position="43"/>
    </location>
</feature>
<organism evidence="7 8">
    <name type="scientific">Kaistia terrae</name>
    <dbReference type="NCBI Taxonomy" id="537017"/>
    <lineage>
        <taxon>Bacteria</taxon>
        <taxon>Pseudomonadati</taxon>
        <taxon>Pseudomonadota</taxon>
        <taxon>Alphaproteobacteria</taxon>
        <taxon>Hyphomicrobiales</taxon>
        <taxon>Kaistiaceae</taxon>
        <taxon>Kaistia</taxon>
    </lineage>
</organism>
<gene>
    <name evidence="7" type="ORF">ACFPP9_00565</name>
</gene>
<evidence type="ECO:0000256" key="5">
    <source>
        <dbReference type="ARBA" id="ARBA00023136"/>
    </source>
</evidence>